<evidence type="ECO:0000256" key="1">
    <source>
        <dbReference type="ARBA" id="ARBA00006774"/>
    </source>
</evidence>
<evidence type="ECO:0000256" key="5">
    <source>
        <dbReference type="ARBA" id="ARBA00022679"/>
    </source>
</evidence>
<sequence length="412" mass="43558">MSYTREVMNTGSIVAPKGFSAGTAACGIKTVKDSLDLGIIFSEYPSTGAALFTTNQIYAAPVKLSRKAVQKGRTRAIVINSGNANACTGEQGDKDAEEMVRLTAECLKISEDETLVASTGIIGRPLPMDKVRAGIKAATASLGSTPAHGNAMALAIMTTDTRQKDIAVRLKIQNKDVTLGGITKGAGMIAPNLATMLCFITTDVSMPGSLLDECLRKSVESSFNRITIDGHTSTNDTIAIIANGASGIHISSSKENTGGSPLQIFQQGLDYVTSYLAKAIVKDGEGATKFIQIDVIGARSRGDAARIARSIADSPLVKTAINGEDPNWGRIVSAAGYAGVELNESKTTLSINDILIFAKGMPTQCDLTTLSMSMKSTDIQIRLELGLGDYSDTVWTCDLSHEYVTINAEYHT</sequence>
<comment type="caution">
    <text evidence="10">The sequence shown here is derived from an EMBL/GenBank/DDBJ whole genome shotgun (WGS) entry which is preliminary data.</text>
</comment>
<feature type="chain" id="PRO_5023344839" description="Arginine biosynthesis bifunctional protein ArgJ alpha chain" evidence="9">
    <location>
        <begin position="1"/>
        <end position="194"/>
    </location>
</feature>
<dbReference type="SUPFAM" id="SSF56266">
    <property type="entry name" value="DmpA/ArgJ-like"/>
    <property type="match status" value="1"/>
</dbReference>
<evidence type="ECO:0000256" key="2">
    <source>
        <dbReference type="ARBA" id="ARBA00011475"/>
    </source>
</evidence>
<dbReference type="PANTHER" id="PTHR23100">
    <property type="entry name" value="ARGININE BIOSYNTHESIS BIFUNCTIONAL PROTEIN ARGJ"/>
    <property type="match status" value="1"/>
</dbReference>
<evidence type="ECO:0000313" key="11">
    <source>
        <dbReference type="Proteomes" id="UP000319783"/>
    </source>
</evidence>
<feature type="binding site" evidence="9">
    <location>
        <position position="195"/>
    </location>
    <ligand>
        <name>substrate</name>
    </ligand>
</feature>
<feature type="active site" description="Nucleophile" evidence="9">
    <location>
        <position position="195"/>
    </location>
</feature>
<comment type="similarity">
    <text evidence="1 9">Belongs to the ArgJ family.</text>
</comment>
<dbReference type="Proteomes" id="UP000319783">
    <property type="component" value="Unassembled WGS sequence"/>
</dbReference>
<dbReference type="PANTHER" id="PTHR23100:SF0">
    <property type="entry name" value="ARGININE BIOSYNTHESIS BIFUNCTIONAL PROTEIN ARGJ, MITOCHONDRIAL"/>
    <property type="match status" value="1"/>
</dbReference>
<accession>A0A533Q5V5</accession>
<keyword evidence="4 9" id="KW-0028">Amino-acid biosynthesis</keyword>
<comment type="catalytic activity">
    <reaction evidence="9">
        <text>L-glutamate + acetyl-CoA = N-acetyl-L-glutamate + CoA + H(+)</text>
        <dbReference type="Rhea" id="RHEA:24292"/>
        <dbReference type="ChEBI" id="CHEBI:15378"/>
        <dbReference type="ChEBI" id="CHEBI:29985"/>
        <dbReference type="ChEBI" id="CHEBI:44337"/>
        <dbReference type="ChEBI" id="CHEBI:57287"/>
        <dbReference type="ChEBI" id="CHEBI:57288"/>
        <dbReference type="EC" id="2.3.1.1"/>
    </reaction>
</comment>
<keyword evidence="5 9" id="KW-0808">Transferase</keyword>
<protein>
    <recommendedName>
        <fullName evidence="9">Arginine biosynthesis bifunctional protein ArgJ</fullName>
    </recommendedName>
    <domain>
        <recommendedName>
            <fullName evidence="9">Glutamate N-acetyltransferase</fullName>
            <ecNumber evidence="9">2.3.1.35</ecNumber>
        </recommendedName>
        <alternativeName>
            <fullName evidence="9">Ornithine acetyltransferase</fullName>
            <shortName evidence="9">OATase</shortName>
        </alternativeName>
        <alternativeName>
            <fullName evidence="9">Ornithine transacetylase</fullName>
        </alternativeName>
    </domain>
    <domain>
        <recommendedName>
            <fullName evidence="9">Amino-acid acetyltransferase</fullName>
            <ecNumber evidence="9">2.3.1.1</ecNumber>
        </recommendedName>
        <alternativeName>
            <fullName evidence="9">N-acetylglutamate synthase</fullName>
            <shortName evidence="9">AGSase</shortName>
        </alternativeName>
    </domain>
    <component>
        <recommendedName>
            <fullName evidence="9">Arginine biosynthesis bifunctional protein ArgJ alpha chain</fullName>
        </recommendedName>
    </component>
    <component>
        <recommendedName>
            <fullName evidence="9">Arginine biosynthesis bifunctional protein ArgJ beta chain</fullName>
        </recommendedName>
    </component>
</protein>
<name>A0A533Q5V5_9BACT</name>
<dbReference type="EMBL" id="SULG01000162">
    <property type="protein sequence ID" value="TLD39937.1"/>
    <property type="molecule type" value="Genomic_DNA"/>
</dbReference>
<keyword evidence="3 9" id="KW-0055">Arginine biosynthesis</keyword>
<dbReference type="InterPro" id="IPR016117">
    <property type="entry name" value="ArgJ-like_dom_sf"/>
</dbReference>
<evidence type="ECO:0000256" key="6">
    <source>
        <dbReference type="ARBA" id="ARBA00022813"/>
    </source>
</evidence>
<comment type="subcellular location">
    <subcellularLocation>
        <location evidence="9">Cytoplasm</location>
    </subcellularLocation>
</comment>
<dbReference type="FunFam" id="3.10.20.340:FF:000001">
    <property type="entry name" value="Arginine biosynthesis bifunctional protein ArgJ, chloroplastic"/>
    <property type="match status" value="1"/>
</dbReference>
<proteinExistence type="inferred from homology"/>
<dbReference type="InterPro" id="IPR042195">
    <property type="entry name" value="ArgJ_beta_C"/>
</dbReference>
<feature type="binding site" evidence="9">
    <location>
        <position position="158"/>
    </location>
    <ligand>
        <name>substrate</name>
    </ligand>
</feature>
<dbReference type="EC" id="2.3.1.35" evidence="9"/>
<feature type="site" description="Involved in the stabilization of negative charge on the oxyanion by the formation of the oxyanion hole" evidence="9">
    <location>
        <position position="120"/>
    </location>
</feature>
<organism evidence="10 11">
    <name type="scientific">Candidatus Jettenia ecosi</name>
    <dbReference type="NCBI Taxonomy" id="2494326"/>
    <lineage>
        <taxon>Bacteria</taxon>
        <taxon>Pseudomonadati</taxon>
        <taxon>Planctomycetota</taxon>
        <taxon>Candidatus Brocadiia</taxon>
        <taxon>Candidatus Brocadiales</taxon>
        <taxon>Candidatus Brocadiaceae</taxon>
        <taxon>Candidatus Jettenia</taxon>
    </lineage>
</organism>
<keyword evidence="9" id="KW-0511">Multifunctional enzyme</keyword>
<comment type="pathway">
    <text evidence="9">Amino-acid biosynthesis; L-arginine biosynthesis; L-ornithine and N-acetyl-L-glutamate from L-glutamate and N(2)-acetyl-L-ornithine (cyclic): step 1/1.</text>
</comment>
<evidence type="ECO:0000256" key="4">
    <source>
        <dbReference type="ARBA" id="ARBA00022605"/>
    </source>
</evidence>
<evidence type="ECO:0000256" key="3">
    <source>
        <dbReference type="ARBA" id="ARBA00022571"/>
    </source>
</evidence>
<feature type="site" description="Cleavage; by autolysis" evidence="9">
    <location>
        <begin position="194"/>
        <end position="195"/>
    </location>
</feature>
<comment type="function">
    <text evidence="9">Catalyzes two activities which are involved in the cyclic version of arginine biosynthesis: the synthesis of N-acetylglutamate from glutamate and acetyl-CoA as the acetyl donor, and of ornithine by transacetylation between N(2)-acetylornithine and glutamate.</text>
</comment>
<dbReference type="UniPathway" id="UPA00068">
    <property type="reaction ID" value="UER00106"/>
</dbReference>
<dbReference type="GO" id="GO:0006592">
    <property type="term" value="P:ornithine biosynthetic process"/>
    <property type="evidence" value="ECO:0007669"/>
    <property type="project" value="TreeGrafter"/>
</dbReference>
<keyword evidence="7 9" id="KW-0012">Acyltransferase</keyword>
<comment type="catalytic activity">
    <reaction evidence="8 9">
        <text>N(2)-acetyl-L-ornithine + L-glutamate = N-acetyl-L-glutamate + L-ornithine</text>
        <dbReference type="Rhea" id="RHEA:15349"/>
        <dbReference type="ChEBI" id="CHEBI:29985"/>
        <dbReference type="ChEBI" id="CHEBI:44337"/>
        <dbReference type="ChEBI" id="CHEBI:46911"/>
        <dbReference type="ChEBI" id="CHEBI:57805"/>
        <dbReference type="EC" id="2.3.1.35"/>
    </reaction>
</comment>
<dbReference type="NCBIfam" id="NF003802">
    <property type="entry name" value="PRK05388.1"/>
    <property type="match status" value="1"/>
</dbReference>
<dbReference type="Gene3D" id="3.10.20.340">
    <property type="entry name" value="ArgJ beta chain, C-terminal domain"/>
    <property type="match status" value="1"/>
</dbReference>
<gene>
    <name evidence="9" type="primary">argJ</name>
    <name evidence="10" type="ORF">JETT_3803</name>
</gene>
<dbReference type="GO" id="GO:0005737">
    <property type="term" value="C:cytoplasm"/>
    <property type="evidence" value="ECO:0007669"/>
    <property type="project" value="UniProtKB-SubCell"/>
</dbReference>
<reference evidence="10 11" key="1">
    <citation type="submission" date="2019-04" db="EMBL/GenBank/DDBJ databases">
        <title>Genome of a novel bacterium Candidatus Jettenia ecosi reconstructed from metagenome of an anammox bioreactor.</title>
        <authorList>
            <person name="Mardanov A.V."/>
            <person name="Beletsky A.V."/>
            <person name="Ravin N.V."/>
            <person name="Botchkova E.A."/>
            <person name="Litti Y.V."/>
            <person name="Nozhevnikova A.N."/>
        </authorList>
    </citation>
    <scope>NUCLEOTIDE SEQUENCE [LARGE SCALE GENOMIC DNA]</scope>
    <source>
        <strain evidence="10">J2</strain>
    </source>
</reference>
<evidence type="ECO:0000256" key="7">
    <source>
        <dbReference type="ARBA" id="ARBA00023315"/>
    </source>
</evidence>
<feature type="chain" id="PRO_5023344840" description="Arginine biosynthesis bifunctional protein ArgJ beta chain" evidence="9">
    <location>
        <begin position="195"/>
        <end position="412"/>
    </location>
</feature>
<dbReference type="InterPro" id="IPR002813">
    <property type="entry name" value="Arg_biosynth_ArgJ"/>
</dbReference>
<comment type="subunit">
    <text evidence="2 9">Heterotetramer of two alpha and two beta chains.</text>
</comment>
<feature type="binding site" evidence="9">
    <location>
        <position position="412"/>
    </location>
    <ligand>
        <name>substrate</name>
    </ligand>
</feature>
<dbReference type="EC" id="2.3.1.1" evidence="9"/>
<comment type="pathway">
    <text evidence="9">Amino-acid biosynthesis; L-arginine biosynthesis; N(2)-acetyl-L-ornithine from L-glutamate: step 1/4.</text>
</comment>
<dbReference type="GO" id="GO:0004042">
    <property type="term" value="F:L-glutamate N-acetyltransferase activity"/>
    <property type="evidence" value="ECO:0007669"/>
    <property type="project" value="UniProtKB-UniRule"/>
</dbReference>
<dbReference type="GO" id="GO:0004358">
    <property type="term" value="F:L-glutamate N-acetyltransferase activity, acting on acetyl-L-ornithine as donor"/>
    <property type="evidence" value="ECO:0007669"/>
    <property type="project" value="UniProtKB-UniRule"/>
</dbReference>
<dbReference type="CDD" id="cd02152">
    <property type="entry name" value="OAT"/>
    <property type="match status" value="1"/>
</dbReference>
<keyword evidence="6 9" id="KW-0068">Autocatalytic cleavage</keyword>
<feature type="binding site" evidence="9">
    <location>
        <position position="184"/>
    </location>
    <ligand>
        <name>substrate</name>
    </ligand>
</feature>
<dbReference type="AlphaFoldDB" id="A0A533Q5V5"/>
<evidence type="ECO:0000256" key="9">
    <source>
        <dbReference type="HAMAP-Rule" id="MF_01106"/>
    </source>
</evidence>
<keyword evidence="9" id="KW-0963">Cytoplasm</keyword>
<feature type="binding site" evidence="9">
    <location>
        <position position="407"/>
    </location>
    <ligand>
        <name>substrate</name>
    </ligand>
</feature>
<dbReference type="Pfam" id="PF01960">
    <property type="entry name" value="ArgJ"/>
    <property type="match status" value="1"/>
</dbReference>
<dbReference type="NCBIfam" id="TIGR00120">
    <property type="entry name" value="ArgJ"/>
    <property type="match status" value="1"/>
</dbReference>
<evidence type="ECO:0000313" key="10">
    <source>
        <dbReference type="EMBL" id="TLD39937.1"/>
    </source>
</evidence>
<dbReference type="GO" id="GO:0006526">
    <property type="term" value="P:L-arginine biosynthetic process"/>
    <property type="evidence" value="ECO:0007669"/>
    <property type="project" value="UniProtKB-UniRule"/>
</dbReference>
<feature type="binding site" evidence="9">
    <location>
        <position position="285"/>
    </location>
    <ligand>
        <name>substrate</name>
    </ligand>
</feature>
<dbReference type="FunFam" id="3.60.70.12:FF:000001">
    <property type="entry name" value="Arginine biosynthesis bifunctional protein ArgJ, chloroplastic"/>
    <property type="match status" value="1"/>
</dbReference>
<dbReference type="HAMAP" id="MF_01106">
    <property type="entry name" value="ArgJ"/>
    <property type="match status" value="1"/>
</dbReference>
<evidence type="ECO:0000256" key="8">
    <source>
        <dbReference type="ARBA" id="ARBA00049439"/>
    </source>
</evidence>
<dbReference type="Gene3D" id="3.60.70.12">
    <property type="entry name" value="L-amino peptidase D-ALA esterase/amidase"/>
    <property type="match status" value="1"/>
</dbReference>
<feature type="site" description="Involved in the stabilization of negative charge on the oxyanion by the formation of the oxyanion hole" evidence="9">
    <location>
        <position position="119"/>
    </location>
</feature>